<keyword evidence="3" id="KW-1185">Reference proteome</keyword>
<dbReference type="AlphaFoldDB" id="A0A7L4UNM3"/>
<organism evidence="2 3">
    <name type="scientific">Balneicella halophila</name>
    <dbReference type="NCBI Taxonomy" id="1537566"/>
    <lineage>
        <taxon>Bacteria</taxon>
        <taxon>Pseudomonadati</taxon>
        <taxon>Bacteroidota</taxon>
        <taxon>Bacteroidia</taxon>
        <taxon>Bacteroidales</taxon>
        <taxon>Balneicellaceae</taxon>
        <taxon>Balneicella</taxon>
    </lineage>
</organism>
<dbReference type="SUPFAM" id="SSF56112">
    <property type="entry name" value="Protein kinase-like (PK-like)"/>
    <property type="match status" value="1"/>
</dbReference>
<dbReference type="GO" id="GO:0016301">
    <property type="term" value="F:kinase activity"/>
    <property type="evidence" value="ECO:0007669"/>
    <property type="project" value="UniProtKB-KW"/>
</dbReference>
<dbReference type="RefSeq" id="WP_116496339.1">
    <property type="nucleotide sequence ID" value="NZ_QENZ01000004.1"/>
</dbReference>
<feature type="domain" description="Aminoglycoside phosphotransferase" evidence="1">
    <location>
        <begin position="21"/>
        <end position="247"/>
    </location>
</feature>
<dbReference type="InterPro" id="IPR002575">
    <property type="entry name" value="Aminoglycoside_PTrfase"/>
</dbReference>
<keyword evidence="2" id="KW-0808">Transferase</keyword>
<evidence type="ECO:0000313" key="2">
    <source>
        <dbReference type="EMBL" id="PVX50783.1"/>
    </source>
</evidence>
<dbReference type="Pfam" id="PF01636">
    <property type="entry name" value="APH"/>
    <property type="match status" value="1"/>
</dbReference>
<dbReference type="PANTHER" id="PTHR21064:SF5">
    <property type="entry name" value="SLR1880 PROTEIN"/>
    <property type="match status" value="1"/>
</dbReference>
<proteinExistence type="predicted"/>
<dbReference type="Gene3D" id="3.90.1200.10">
    <property type="match status" value="1"/>
</dbReference>
<comment type="caution">
    <text evidence="2">The sequence shown here is derived from an EMBL/GenBank/DDBJ whole genome shotgun (WGS) entry which is preliminary data.</text>
</comment>
<reference evidence="2 3" key="1">
    <citation type="submission" date="2018-05" db="EMBL/GenBank/DDBJ databases">
        <title>Genomic Encyclopedia of Type Strains, Phase IV (KMG-IV): sequencing the most valuable type-strain genomes for metagenomic binning, comparative biology and taxonomic classification.</title>
        <authorList>
            <person name="Goeker M."/>
        </authorList>
    </citation>
    <scope>NUCLEOTIDE SEQUENCE [LARGE SCALE GENOMIC DNA]</scope>
    <source>
        <strain evidence="2 3">DSM 28579</strain>
    </source>
</reference>
<evidence type="ECO:0000313" key="3">
    <source>
        <dbReference type="Proteomes" id="UP000251835"/>
    </source>
</evidence>
<sequence length="339" mass="39705">MKNTFENILKEFFANPLVSSVSEYGNGHINDSYKIYFENGDCYLMQRINHKVFTNVEGMMDNIQKATAHIASKGKPTLNFLKTLKGKYFTKTADGTYWRLMHFEKGTKSYETTLSHEIAEATGRAIADFQIDLSDLDPKDFIEVIPEFHNLDARIVQLEEAIGDNKAKRLHTVENLVAYSKSLQHDFLRFYDEDDIPIRITHNDTKLNNILFTEDDSPYCLVDLDTVMPGYIHYDFGDVVRTMCNTAVDDEKDLDKVQFNYKLYQSYKKGYLSIAKQFLTEKEIKWLDVSGKLMTYIMAIRFLADYLNGDEYYKINYPMHNYDRAHCQFKLLKEMYQYI</sequence>
<keyword evidence="2" id="KW-0418">Kinase</keyword>
<dbReference type="OrthoDB" id="526037at2"/>
<dbReference type="InterPro" id="IPR011009">
    <property type="entry name" value="Kinase-like_dom_sf"/>
</dbReference>
<dbReference type="PANTHER" id="PTHR21064">
    <property type="entry name" value="AMINOGLYCOSIDE PHOSPHOTRANSFERASE DOMAIN-CONTAINING PROTEIN-RELATED"/>
    <property type="match status" value="1"/>
</dbReference>
<gene>
    <name evidence="2" type="ORF">C7377_1099</name>
</gene>
<evidence type="ECO:0000259" key="1">
    <source>
        <dbReference type="Pfam" id="PF01636"/>
    </source>
</evidence>
<dbReference type="Proteomes" id="UP000251835">
    <property type="component" value="Unassembled WGS sequence"/>
</dbReference>
<name>A0A7L4UNM3_BALHA</name>
<protein>
    <submittedName>
        <fullName evidence="2">Ser/Thr protein kinase RdoA (MazF antagonist)</fullName>
    </submittedName>
</protein>
<dbReference type="EMBL" id="QENZ01000004">
    <property type="protein sequence ID" value="PVX50783.1"/>
    <property type="molecule type" value="Genomic_DNA"/>
</dbReference>
<dbReference type="InterPro" id="IPR050249">
    <property type="entry name" value="Pseudomonas-type_ThrB"/>
</dbReference>
<accession>A0A7L4UNM3</accession>